<protein>
    <submittedName>
        <fullName evidence="3">F-box/kelch-repeat protein At5g24040</fullName>
    </submittedName>
</protein>
<dbReference type="Pfam" id="PF03478">
    <property type="entry name" value="Beta-prop_KIB1-4"/>
    <property type="match status" value="1"/>
</dbReference>
<proteinExistence type="predicted"/>
<reference evidence="3" key="2">
    <citation type="submission" date="2025-08" db="UniProtKB">
        <authorList>
            <consortium name="RefSeq"/>
        </authorList>
    </citation>
    <scope>IDENTIFICATION</scope>
    <source>
        <tissue evidence="3">Leaf</tissue>
    </source>
</reference>
<dbReference type="InterPro" id="IPR005174">
    <property type="entry name" value="KIB1-4_b-propeller"/>
</dbReference>
<evidence type="ECO:0000313" key="2">
    <source>
        <dbReference type="Proteomes" id="UP000694864"/>
    </source>
</evidence>
<dbReference type="PANTHER" id="PTHR47123:SF7">
    <property type="entry name" value="DUF295 DOMAIN-CONTAINING PROTEIN"/>
    <property type="match status" value="1"/>
</dbReference>
<evidence type="ECO:0000313" key="3">
    <source>
        <dbReference type="RefSeq" id="XP_010454693.1"/>
    </source>
</evidence>
<dbReference type="Proteomes" id="UP000694864">
    <property type="component" value="Chromosome 13"/>
</dbReference>
<dbReference type="RefSeq" id="XP_010454693.1">
    <property type="nucleotide sequence ID" value="XM_010456391.2"/>
</dbReference>
<organism evidence="2 3">
    <name type="scientific">Camelina sativa</name>
    <name type="common">False flax</name>
    <name type="synonym">Myagrum sativum</name>
    <dbReference type="NCBI Taxonomy" id="90675"/>
    <lineage>
        <taxon>Eukaryota</taxon>
        <taxon>Viridiplantae</taxon>
        <taxon>Streptophyta</taxon>
        <taxon>Embryophyta</taxon>
        <taxon>Tracheophyta</taxon>
        <taxon>Spermatophyta</taxon>
        <taxon>Magnoliopsida</taxon>
        <taxon>eudicotyledons</taxon>
        <taxon>Gunneridae</taxon>
        <taxon>Pentapetalae</taxon>
        <taxon>rosids</taxon>
        <taxon>malvids</taxon>
        <taxon>Brassicales</taxon>
        <taxon>Brassicaceae</taxon>
        <taxon>Camelineae</taxon>
        <taxon>Camelina</taxon>
    </lineage>
</organism>
<keyword evidence="2" id="KW-1185">Reference proteome</keyword>
<reference evidence="2" key="1">
    <citation type="journal article" date="2014" name="Nat. Commun.">
        <title>The emerging biofuel crop Camelina sativa retains a highly undifferentiated hexaploid genome structure.</title>
        <authorList>
            <person name="Kagale S."/>
            <person name="Koh C."/>
            <person name="Nixon J."/>
            <person name="Bollina V."/>
            <person name="Clarke W.E."/>
            <person name="Tuteja R."/>
            <person name="Spillane C."/>
            <person name="Robinson S.J."/>
            <person name="Links M.G."/>
            <person name="Clarke C."/>
            <person name="Higgins E.E."/>
            <person name="Huebert T."/>
            <person name="Sharpe A.G."/>
            <person name="Parkin I.A."/>
        </authorList>
    </citation>
    <scope>NUCLEOTIDE SEQUENCE [LARGE SCALE GENOMIC DNA]</scope>
    <source>
        <strain evidence="2">cv. DH55</strain>
    </source>
</reference>
<accession>A0ABM0VDV6</accession>
<name>A0ABM0VDV6_CAMSA</name>
<dbReference type="PANTHER" id="PTHR47123">
    <property type="entry name" value="F-BOX PROTEIN SKIP23"/>
    <property type="match status" value="1"/>
</dbReference>
<gene>
    <name evidence="3" type="primary">LOC104736416</name>
</gene>
<evidence type="ECO:0000259" key="1">
    <source>
        <dbReference type="Pfam" id="PF03478"/>
    </source>
</evidence>
<sequence length="371" mass="43175">MGNWSELPPDIIHIISLRVDNPFDLIHFRSVCSWWRSSSLPTYRPIPSLRCPLPPDVGGCGDDCHILRSRVYLIKSLSHVPHRFWLFKLQEEENGELALQSLFSRTTSSEWGCSYPSLSLDLLNSQVIELAQEHVARYTYWCDLFDDGFPAKYEERVGFVRLDPENKEFMILGRLSFQGLGMYRSFEERWTKIKTTPDIYPEALASFKGKFYSIEPTGLMKVVKPSLEVNSFQRSRPCDKTRRRWLVKSGEKLLLVEICTETRKEYFTPRLQDEKGWFEISELDEERNDWIQVEDVGGCILFLDYFCSFSCLPTQIPGFRPNSIIFVNVFGGYGHKHFQVYEFGKQGFRSFGDISDYVQLFPSPPWIISNG</sequence>
<dbReference type="InterPro" id="IPR051304">
    <property type="entry name" value="SCF_F-box_domain"/>
</dbReference>
<feature type="domain" description="KIB1-4 beta-propeller" evidence="1">
    <location>
        <begin position="85"/>
        <end position="341"/>
    </location>
</feature>
<dbReference type="GeneID" id="104736416"/>